<gene>
    <name evidence="2" type="ORF">QM524_16555</name>
</gene>
<sequence length="246" mass="27783">MKYTFWLKLCVLTSAFANLSFVAPLPYNNKNKLKQLTYNKDIIATLKSEDDNSAPKSSLRGRAVGLSNDLLNLQTIVEHDQVKFVWTSRANDVKKYILQASSDLEYYSDVAEIKAGKNNEVLSYTDEIQSQDAAKFYRILAVKSDKNIQAFAPLAVYRPDYKGVTIHSDDELDMIRVRQDDVESAEILVSTASGMGVPCQVTKKSATEAIVWPSYELSNGEYSVRLRTSKGERKFRLLVAKPEKMF</sequence>
<keyword evidence="1" id="KW-0732">Signal</keyword>
<organism evidence="2 3">
    <name type="scientific">Flectobacillus roseus</name>
    <dbReference type="NCBI Taxonomy" id="502259"/>
    <lineage>
        <taxon>Bacteria</taxon>
        <taxon>Pseudomonadati</taxon>
        <taxon>Bacteroidota</taxon>
        <taxon>Cytophagia</taxon>
        <taxon>Cytophagales</taxon>
        <taxon>Flectobacillaceae</taxon>
        <taxon>Flectobacillus</taxon>
    </lineage>
</organism>
<keyword evidence="3" id="KW-1185">Reference proteome</keyword>
<evidence type="ECO:0000313" key="3">
    <source>
        <dbReference type="Proteomes" id="UP001236507"/>
    </source>
</evidence>
<accession>A0ABT6YBK6</accession>
<dbReference type="RefSeq" id="WP_283345425.1">
    <property type="nucleotide sequence ID" value="NZ_JASHIF010000014.1"/>
</dbReference>
<feature type="signal peptide" evidence="1">
    <location>
        <begin position="1"/>
        <end position="17"/>
    </location>
</feature>
<evidence type="ECO:0000313" key="2">
    <source>
        <dbReference type="EMBL" id="MDI9860829.1"/>
    </source>
</evidence>
<feature type="chain" id="PRO_5046747688" evidence="1">
    <location>
        <begin position="18"/>
        <end position="246"/>
    </location>
</feature>
<reference evidence="2 3" key="1">
    <citation type="submission" date="2023-05" db="EMBL/GenBank/DDBJ databases">
        <title>Novel species of genus Flectobacillus isolated from stream in China.</title>
        <authorList>
            <person name="Lu H."/>
        </authorList>
    </citation>
    <scope>NUCLEOTIDE SEQUENCE [LARGE SCALE GENOMIC DNA]</scope>
    <source>
        <strain evidence="2 3">KCTC 42575</strain>
    </source>
</reference>
<name>A0ABT6YBK6_9BACT</name>
<dbReference type="EMBL" id="JASHIF010000014">
    <property type="protein sequence ID" value="MDI9860829.1"/>
    <property type="molecule type" value="Genomic_DNA"/>
</dbReference>
<dbReference type="Proteomes" id="UP001236507">
    <property type="component" value="Unassembled WGS sequence"/>
</dbReference>
<comment type="caution">
    <text evidence="2">The sequence shown here is derived from an EMBL/GenBank/DDBJ whole genome shotgun (WGS) entry which is preliminary data.</text>
</comment>
<protein>
    <submittedName>
        <fullName evidence="2">Uncharacterized protein</fullName>
    </submittedName>
</protein>
<proteinExistence type="predicted"/>
<evidence type="ECO:0000256" key="1">
    <source>
        <dbReference type="SAM" id="SignalP"/>
    </source>
</evidence>